<name>A0A4Z0YEI2_9FIRM</name>
<proteinExistence type="predicted"/>
<reference evidence="1 2" key="1">
    <citation type="submission" date="2019-04" db="EMBL/GenBank/DDBJ databases">
        <authorList>
            <person name="Poehlein A."/>
            <person name="Bengelsdorf F.R."/>
            <person name="Duerre P."/>
            <person name="Daniel R."/>
        </authorList>
    </citation>
    <scope>NUCLEOTIDE SEQUENCE [LARGE SCALE GENOMIC DNA]</scope>
    <source>
        <strain evidence="1 2">BS-1</strain>
    </source>
</reference>
<protein>
    <submittedName>
        <fullName evidence="1">Uncharacterized protein</fullName>
    </submittedName>
</protein>
<organism evidence="1 2">
    <name type="scientific">Caproiciproducens galactitolivorans</name>
    <dbReference type="NCBI Taxonomy" id="642589"/>
    <lineage>
        <taxon>Bacteria</taxon>
        <taxon>Bacillati</taxon>
        <taxon>Bacillota</taxon>
        <taxon>Clostridia</taxon>
        <taxon>Eubacteriales</taxon>
        <taxon>Acutalibacteraceae</taxon>
        <taxon>Caproiciproducens</taxon>
    </lineage>
</organism>
<dbReference type="EMBL" id="SRMQ01000002">
    <property type="protein sequence ID" value="TGJ77310.1"/>
    <property type="molecule type" value="Genomic_DNA"/>
</dbReference>
<gene>
    <name evidence="1" type="ORF">CAGA_06790</name>
</gene>
<sequence>MEEIRQMSSVKKYMDLIDKLAGIIKSHIVINDEEITEIHVLSDTSRSPKQLARDIQSALMVRFGVNVDHKLISIAQIPSKNTMKLTDRLVFEEISISKNKERFTARVTLCDGNSTFSGEATGLNDLMEGNKIICQATLNAVLNFVNPCVVLSPVEIKAFDLAGEKVVAVCIAVKIQSKVEHFLGSSFIGDDAGSAVVKATLDALNRKLANT</sequence>
<evidence type="ECO:0000313" key="1">
    <source>
        <dbReference type="EMBL" id="TGJ77310.1"/>
    </source>
</evidence>
<dbReference type="OrthoDB" id="43591at2"/>
<comment type="caution">
    <text evidence="1">The sequence shown here is derived from an EMBL/GenBank/DDBJ whole genome shotgun (WGS) entry which is preliminary data.</text>
</comment>
<keyword evidence="2" id="KW-1185">Reference proteome</keyword>
<dbReference type="Proteomes" id="UP000297714">
    <property type="component" value="Unassembled WGS sequence"/>
</dbReference>
<dbReference type="AlphaFoldDB" id="A0A4Z0YEI2"/>
<accession>A0A4Z0YEI2</accession>
<evidence type="ECO:0000313" key="2">
    <source>
        <dbReference type="Proteomes" id="UP000297714"/>
    </source>
</evidence>